<gene>
    <name evidence="1" type="ORF">DEO72_LG2g4501</name>
</gene>
<proteinExistence type="predicted"/>
<accession>A0A4D6L6L8</accession>
<dbReference type="AlphaFoldDB" id="A0A4D6L6L8"/>
<organism evidence="1 2">
    <name type="scientific">Vigna unguiculata</name>
    <name type="common">Cowpea</name>
    <dbReference type="NCBI Taxonomy" id="3917"/>
    <lineage>
        <taxon>Eukaryota</taxon>
        <taxon>Viridiplantae</taxon>
        <taxon>Streptophyta</taxon>
        <taxon>Embryophyta</taxon>
        <taxon>Tracheophyta</taxon>
        <taxon>Spermatophyta</taxon>
        <taxon>Magnoliopsida</taxon>
        <taxon>eudicotyledons</taxon>
        <taxon>Gunneridae</taxon>
        <taxon>Pentapetalae</taxon>
        <taxon>rosids</taxon>
        <taxon>fabids</taxon>
        <taxon>Fabales</taxon>
        <taxon>Fabaceae</taxon>
        <taxon>Papilionoideae</taxon>
        <taxon>50 kb inversion clade</taxon>
        <taxon>NPAAA clade</taxon>
        <taxon>indigoferoid/millettioid clade</taxon>
        <taxon>Phaseoleae</taxon>
        <taxon>Vigna</taxon>
    </lineage>
</organism>
<evidence type="ECO:0000313" key="1">
    <source>
        <dbReference type="EMBL" id="QCD84151.1"/>
    </source>
</evidence>
<sequence length="121" mass="13851">MLFEGRVKVDFMALGTWLPTFMTVCHPLLNLQHYLAQFFLHKNICKRQRLREEVRQATQLVTASDEKAATTSEGLVETNKKCAMMEEEMKSVKRGLTLVLERQTTNTSTGTSHVHPHYDLG</sequence>
<reference evidence="1 2" key="1">
    <citation type="submission" date="2019-04" db="EMBL/GenBank/DDBJ databases">
        <title>An improved genome assembly and genetic linkage map for asparagus bean, Vigna unguiculata ssp. sesquipedialis.</title>
        <authorList>
            <person name="Xia Q."/>
            <person name="Zhang R."/>
            <person name="Dong Y."/>
        </authorList>
    </citation>
    <scope>NUCLEOTIDE SEQUENCE [LARGE SCALE GENOMIC DNA]</scope>
    <source>
        <tissue evidence="1">Leaf</tissue>
    </source>
</reference>
<protein>
    <submittedName>
        <fullName evidence="1">Uncharacterized protein</fullName>
    </submittedName>
</protein>
<evidence type="ECO:0000313" key="2">
    <source>
        <dbReference type="Proteomes" id="UP000501690"/>
    </source>
</evidence>
<name>A0A4D6L6L8_VIGUN</name>
<keyword evidence="2" id="KW-1185">Reference proteome</keyword>
<dbReference type="EMBL" id="CP039346">
    <property type="protein sequence ID" value="QCD84151.1"/>
    <property type="molecule type" value="Genomic_DNA"/>
</dbReference>
<dbReference type="Proteomes" id="UP000501690">
    <property type="component" value="Linkage Group LG2"/>
</dbReference>